<proteinExistence type="predicted"/>
<dbReference type="RefSeq" id="WP_019152119.1">
    <property type="nucleotide sequence ID" value="NZ_JBBMFL010000001.1"/>
</dbReference>
<dbReference type="InterPro" id="IPR001375">
    <property type="entry name" value="Peptidase_S9_cat"/>
</dbReference>
<dbReference type="GeneID" id="78179611"/>
<dbReference type="EMBL" id="JBBMFL010000001">
    <property type="protein sequence ID" value="MEQ2543472.1"/>
    <property type="molecule type" value="Genomic_DNA"/>
</dbReference>
<keyword evidence="5" id="KW-1185">Reference proteome</keyword>
<evidence type="ECO:0000313" key="4">
    <source>
        <dbReference type="EMBL" id="MEQ2543472.1"/>
    </source>
</evidence>
<dbReference type="PANTHER" id="PTHR48081">
    <property type="entry name" value="AB HYDROLASE SUPERFAMILY PROTEIN C4A8.06C"/>
    <property type="match status" value="1"/>
</dbReference>
<dbReference type="PANTHER" id="PTHR48081:SF6">
    <property type="entry name" value="PEPTIDASE S9 PROLYL OLIGOPEPTIDASE CATALYTIC DOMAIN-CONTAINING PROTEIN"/>
    <property type="match status" value="1"/>
</dbReference>
<evidence type="ECO:0000256" key="2">
    <source>
        <dbReference type="SAM" id="SignalP"/>
    </source>
</evidence>
<dbReference type="SUPFAM" id="SSF53474">
    <property type="entry name" value="alpha/beta-Hydrolases"/>
    <property type="match status" value="1"/>
</dbReference>
<keyword evidence="2" id="KW-0732">Signal</keyword>
<reference evidence="4 5" key="1">
    <citation type="submission" date="2024-03" db="EMBL/GenBank/DDBJ databases">
        <title>Human intestinal bacterial collection.</title>
        <authorList>
            <person name="Pauvert C."/>
            <person name="Hitch T.C.A."/>
            <person name="Clavel T."/>
        </authorList>
    </citation>
    <scope>NUCLEOTIDE SEQUENCE [LARGE SCALE GENOMIC DNA]</scope>
    <source>
        <strain evidence="4 5">CLA-KB-H122</strain>
    </source>
</reference>
<gene>
    <name evidence="4" type="ORF">WMO46_00705</name>
</gene>
<dbReference type="GO" id="GO:0016787">
    <property type="term" value="F:hydrolase activity"/>
    <property type="evidence" value="ECO:0007669"/>
    <property type="project" value="UniProtKB-KW"/>
</dbReference>
<dbReference type="InterPro" id="IPR050300">
    <property type="entry name" value="GDXG_lipolytic_enzyme"/>
</dbReference>
<evidence type="ECO:0000256" key="1">
    <source>
        <dbReference type="ARBA" id="ARBA00022801"/>
    </source>
</evidence>
<dbReference type="Pfam" id="PF00326">
    <property type="entry name" value="Peptidase_S9"/>
    <property type="match status" value="1"/>
</dbReference>
<name>A0ABV1GSW0_9BACT</name>
<dbReference type="Proteomes" id="UP001460202">
    <property type="component" value="Unassembled WGS sequence"/>
</dbReference>
<sequence length="290" mass="30951">MKLKTTLAAAAAILTAFAATAQKPVATLKIWDNATAPHSNGIVPVPGEDDPARTTRTTETELYIYPADTARATGQAVVICPGGSYLGLAIGHEGHDVARWLSQNGVTAAVLKYRMPNGHPEVPLEDVQQALRIMAGLEAGATGFSADKVGVMGFSAGGHLAATASTIGAFKPAFSILFYPVITAEPGKGHQLSFDSLLGTDRTAEQSEYYSLQNRVTEATPPTLLLHSDDDTGVPAVNSALYYEALKAHGVKASMHIYPTGEHGWGFHTNFPYHEVWKAAVLEWLREVNR</sequence>
<keyword evidence="1 4" id="KW-0378">Hydrolase</keyword>
<evidence type="ECO:0000313" key="5">
    <source>
        <dbReference type="Proteomes" id="UP001460202"/>
    </source>
</evidence>
<protein>
    <submittedName>
        <fullName evidence="4">Alpha/beta hydrolase</fullName>
    </submittedName>
</protein>
<feature type="chain" id="PRO_5046946878" evidence="2">
    <location>
        <begin position="22"/>
        <end position="290"/>
    </location>
</feature>
<dbReference type="InterPro" id="IPR029058">
    <property type="entry name" value="AB_hydrolase_fold"/>
</dbReference>
<organism evidence="4 5">
    <name type="scientific">Alistipes intestinihominis</name>
    <dbReference type="NCBI Taxonomy" id="3133172"/>
    <lineage>
        <taxon>Bacteria</taxon>
        <taxon>Pseudomonadati</taxon>
        <taxon>Bacteroidota</taxon>
        <taxon>Bacteroidia</taxon>
        <taxon>Bacteroidales</taxon>
        <taxon>Rikenellaceae</taxon>
        <taxon>Alistipes</taxon>
    </lineage>
</organism>
<feature type="signal peptide" evidence="2">
    <location>
        <begin position="1"/>
        <end position="21"/>
    </location>
</feature>
<comment type="caution">
    <text evidence="4">The sequence shown here is derived from an EMBL/GenBank/DDBJ whole genome shotgun (WGS) entry which is preliminary data.</text>
</comment>
<evidence type="ECO:0000259" key="3">
    <source>
        <dbReference type="Pfam" id="PF00326"/>
    </source>
</evidence>
<dbReference type="Gene3D" id="3.40.50.1820">
    <property type="entry name" value="alpha/beta hydrolase"/>
    <property type="match status" value="1"/>
</dbReference>
<accession>A0ABV1GSW0</accession>
<feature type="domain" description="Peptidase S9 prolyl oligopeptidase catalytic" evidence="3">
    <location>
        <begin position="143"/>
        <end position="287"/>
    </location>
</feature>